<sequence length="267" mass="30604">MGDTIYNIARDKKVKRQPIEDAIQNILRLDEEKIKTISDLYVPFKILTSANNKAKLENKSILEFLTDEDLIYIIEKFKHSLPKVSGNIDRMEEAVKDLEQVKAQKTGIERRMEEISVQMIQKQAELGSEIPEEPGAWALFITDKNPGYLKSFFLLFVPQASIDEAQQICDDHDKYLSVRADIEGLTSENNGLQERLGSKEIEIQQKEQIRTELTELKRHTKILANNVAILDKSANSLITSPEIRPGIKENIEKEPIQDDDMMFSMDL</sequence>
<evidence type="ECO:0000313" key="3">
    <source>
        <dbReference type="Proteomes" id="UP001320170"/>
    </source>
</evidence>
<reference evidence="2 3" key="1">
    <citation type="journal article" date="2024" name="Pathogens">
        <title>Characterization of a Novel Species of Legionella Isolated from a Healthcare Facility: Legionella resiliens sp. nov.</title>
        <authorList>
            <person name="Cristino S."/>
            <person name="Pascale M.R."/>
            <person name="Marino F."/>
            <person name="Derelitto C."/>
            <person name="Salaris S."/>
            <person name="Orsini M."/>
            <person name="Squarzoni S."/>
            <person name="Grottola A."/>
            <person name="Girolamini L."/>
        </authorList>
    </citation>
    <scope>NUCLEOTIDE SEQUENCE [LARGE SCALE GENOMIC DNA]</scope>
    <source>
        <strain evidence="2 3">8cVS16</strain>
    </source>
</reference>
<dbReference type="RefSeq" id="WP_182350792.1">
    <property type="nucleotide sequence ID" value="NZ_JAJSPM010000001.1"/>
</dbReference>
<accession>A0ABS8X0M1</accession>
<proteinExistence type="predicted"/>
<protein>
    <submittedName>
        <fullName evidence="2">Uncharacterized protein</fullName>
    </submittedName>
</protein>
<dbReference type="Proteomes" id="UP001320170">
    <property type="component" value="Unassembled WGS sequence"/>
</dbReference>
<comment type="caution">
    <text evidence="2">The sequence shown here is derived from an EMBL/GenBank/DDBJ whole genome shotgun (WGS) entry which is preliminary data.</text>
</comment>
<gene>
    <name evidence="2" type="ORF">LXO92_00435</name>
</gene>
<organism evidence="2 3">
    <name type="scientific">Legionella resiliens</name>
    <dbReference type="NCBI Taxonomy" id="2905958"/>
    <lineage>
        <taxon>Bacteria</taxon>
        <taxon>Pseudomonadati</taxon>
        <taxon>Pseudomonadota</taxon>
        <taxon>Gammaproteobacteria</taxon>
        <taxon>Legionellales</taxon>
        <taxon>Legionellaceae</taxon>
        <taxon>Legionella</taxon>
    </lineage>
</organism>
<keyword evidence="3" id="KW-1185">Reference proteome</keyword>
<feature type="coiled-coil region" evidence="1">
    <location>
        <begin position="182"/>
        <end position="219"/>
    </location>
</feature>
<dbReference type="EMBL" id="JAJTND010000001">
    <property type="protein sequence ID" value="MCE3530840.1"/>
    <property type="molecule type" value="Genomic_DNA"/>
</dbReference>
<feature type="coiled-coil region" evidence="1">
    <location>
        <begin position="81"/>
        <end position="118"/>
    </location>
</feature>
<evidence type="ECO:0000256" key="1">
    <source>
        <dbReference type="SAM" id="Coils"/>
    </source>
</evidence>
<name>A0ABS8X0M1_9GAMM</name>
<evidence type="ECO:0000313" key="2">
    <source>
        <dbReference type="EMBL" id="MCE3530840.1"/>
    </source>
</evidence>
<keyword evidence="1" id="KW-0175">Coiled coil</keyword>